<dbReference type="EMBL" id="JABFUD020000006">
    <property type="protein sequence ID" value="KAI5078730.1"/>
    <property type="molecule type" value="Genomic_DNA"/>
</dbReference>
<protein>
    <submittedName>
        <fullName evidence="1">Uncharacterized protein</fullName>
    </submittedName>
</protein>
<dbReference type="Proteomes" id="UP000886520">
    <property type="component" value="Chromosome 6"/>
</dbReference>
<organism evidence="1 2">
    <name type="scientific">Adiantum capillus-veneris</name>
    <name type="common">Maidenhair fern</name>
    <dbReference type="NCBI Taxonomy" id="13818"/>
    <lineage>
        <taxon>Eukaryota</taxon>
        <taxon>Viridiplantae</taxon>
        <taxon>Streptophyta</taxon>
        <taxon>Embryophyta</taxon>
        <taxon>Tracheophyta</taxon>
        <taxon>Polypodiopsida</taxon>
        <taxon>Polypodiidae</taxon>
        <taxon>Polypodiales</taxon>
        <taxon>Pteridineae</taxon>
        <taxon>Pteridaceae</taxon>
        <taxon>Vittarioideae</taxon>
        <taxon>Adiantum</taxon>
    </lineage>
</organism>
<name>A0A9D4ZN03_ADICA</name>
<reference evidence="1" key="1">
    <citation type="submission" date="2021-01" db="EMBL/GenBank/DDBJ databases">
        <title>Adiantum capillus-veneris genome.</title>
        <authorList>
            <person name="Fang Y."/>
            <person name="Liao Q."/>
        </authorList>
    </citation>
    <scope>NUCLEOTIDE SEQUENCE</scope>
    <source>
        <strain evidence="1">H3</strain>
        <tissue evidence="1">Leaf</tissue>
    </source>
</reference>
<evidence type="ECO:0000313" key="1">
    <source>
        <dbReference type="EMBL" id="KAI5078730.1"/>
    </source>
</evidence>
<accession>A0A9D4ZN03</accession>
<keyword evidence="2" id="KW-1185">Reference proteome</keyword>
<proteinExistence type="predicted"/>
<gene>
    <name evidence="1" type="ORF">GOP47_0006401</name>
</gene>
<dbReference type="AlphaFoldDB" id="A0A9D4ZN03"/>
<comment type="caution">
    <text evidence="1">The sequence shown here is derived from an EMBL/GenBank/DDBJ whole genome shotgun (WGS) entry which is preliminary data.</text>
</comment>
<sequence>MLLRRNSVGFLNRTRFYAFGQPLAAAIDGAWTVPSTSNGKVSSTTAVLTELSLLAGTLVPPFDPTIFYCTIPQQLLLRDFRLRRRFPYQPEPWFLLSTPLSSITPSPSIAPTRRFPSTSKCHRIRFQHERERHMGGQPAVLSELNEPRIQVRHISKTKTCA</sequence>
<evidence type="ECO:0000313" key="2">
    <source>
        <dbReference type="Proteomes" id="UP000886520"/>
    </source>
</evidence>